<reference evidence="2 3" key="1">
    <citation type="submission" date="2018-01" db="EMBL/GenBank/DDBJ databases">
        <title>Halomonas endophytica sp. nov., isolated from storage liquid in the stems of Populus euphratica.</title>
        <authorList>
            <person name="Chen C."/>
        </authorList>
    </citation>
    <scope>NUCLEOTIDE SEQUENCE [LARGE SCALE GENOMIC DNA]</scope>
    <source>
        <strain evidence="2 3">BZ-SZ-XJ27</strain>
    </source>
</reference>
<name>A0A2N7UQX7_9GAMM</name>
<evidence type="ECO:0000313" key="3">
    <source>
        <dbReference type="Proteomes" id="UP000235547"/>
    </source>
</evidence>
<evidence type="ECO:0000256" key="1">
    <source>
        <dbReference type="SAM" id="SignalP"/>
    </source>
</evidence>
<proteinExistence type="predicted"/>
<protein>
    <recommendedName>
        <fullName evidence="4">Outer membrane protein beta-barrel domain-containing protein</fullName>
    </recommendedName>
</protein>
<dbReference type="Proteomes" id="UP000235547">
    <property type="component" value="Unassembled WGS sequence"/>
</dbReference>
<dbReference type="EMBL" id="PNRG01000001">
    <property type="protein sequence ID" value="PMR82846.1"/>
    <property type="molecule type" value="Genomic_DNA"/>
</dbReference>
<feature type="signal peptide" evidence="1">
    <location>
        <begin position="1"/>
        <end position="23"/>
    </location>
</feature>
<dbReference type="Gene3D" id="2.40.160.20">
    <property type="match status" value="1"/>
</dbReference>
<comment type="caution">
    <text evidence="2">The sequence shown here is derived from an EMBL/GenBank/DDBJ whole genome shotgun (WGS) entry which is preliminary data.</text>
</comment>
<feature type="chain" id="PRO_5014685872" description="Outer membrane protein beta-barrel domain-containing protein" evidence="1">
    <location>
        <begin position="24"/>
        <end position="188"/>
    </location>
</feature>
<gene>
    <name evidence="2" type="ORF">C1H70_00870</name>
</gene>
<dbReference type="OrthoDB" id="6173796at2"/>
<keyword evidence="1" id="KW-0732">Signal</keyword>
<evidence type="ECO:0008006" key="4">
    <source>
        <dbReference type="Google" id="ProtNLM"/>
    </source>
</evidence>
<sequence>MKPGFAIAALAAGMVTMSSTLVADDSAPAYSGHDADLMHLDNGVVIEGRDIDTPDGFTSGFRLIAGFSPLTLPRLDIAAEFSYRESDEVPTRLGDQSLLLNTTSMGGSLLAGVRIGRLGLYAKSGVAGWEGDPVIPQDSLASNGTTRVQGLGARLQFDRLVSRLEFEEFRAPDMAHLNLITASLRYNF</sequence>
<evidence type="ECO:0000313" key="2">
    <source>
        <dbReference type="EMBL" id="PMR82846.1"/>
    </source>
</evidence>
<accession>A0A2N7UQX7</accession>
<organism evidence="2 3">
    <name type="scientific">Halomonas urumqiensis</name>
    <dbReference type="NCBI Taxonomy" id="1684789"/>
    <lineage>
        <taxon>Bacteria</taxon>
        <taxon>Pseudomonadati</taxon>
        <taxon>Pseudomonadota</taxon>
        <taxon>Gammaproteobacteria</taxon>
        <taxon>Oceanospirillales</taxon>
        <taxon>Halomonadaceae</taxon>
        <taxon>Halomonas</taxon>
    </lineage>
</organism>
<dbReference type="AlphaFoldDB" id="A0A2N7UQX7"/>
<keyword evidence="3" id="KW-1185">Reference proteome</keyword>